<evidence type="ECO:0000256" key="2">
    <source>
        <dbReference type="ARBA" id="ARBA00005051"/>
    </source>
</evidence>
<name>A0AAX2S9K0_KOCRH</name>
<dbReference type="Gene3D" id="3.30.70.560">
    <property type="entry name" value="7,8-Dihydro-6-hydroxymethylpterin-pyrophosphokinase HPPK"/>
    <property type="match status" value="1"/>
</dbReference>
<dbReference type="PANTHER" id="PTHR43071">
    <property type="entry name" value="2-AMINO-4-HYDROXY-6-HYDROXYMETHYLDIHYDROPTERIDINE PYROPHOSPHOKINASE"/>
    <property type="match status" value="1"/>
</dbReference>
<proteinExistence type="predicted"/>
<dbReference type="EC" id="2.7.6.3" evidence="3"/>
<organism evidence="10 11">
    <name type="scientific">Kocuria rhizophila</name>
    <dbReference type="NCBI Taxonomy" id="72000"/>
    <lineage>
        <taxon>Bacteria</taxon>
        <taxon>Bacillati</taxon>
        <taxon>Actinomycetota</taxon>
        <taxon>Actinomycetes</taxon>
        <taxon>Micrococcales</taxon>
        <taxon>Micrococcaceae</taxon>
        <taxon>Kocuria</taxon>
    </lineage>
</organism>
<evidence type="ECO:0000256" key="5">
    <source>
        <dbReference type="ARBA" id="ARBA00022741"/>
    </source>
</evidence>
<comment type="pathway">
    <text evidence="2">Cofactor biosynthesis; tetrahydrofolate biosynthesis; 2-amino-4-hydroxy-6-hydroxymethyl-7,8-dihydropteridine diphosphate from 7,8-dihydroneopterin triphosphate: step 4/4.</text>
</comment>
<dbReference type="AlphaFoldDB" id="A0AAX2S9K0"/>
<evidence type="ECO:0000256" key="8">
    <source>
        <dbReference type="ARBA" id="ARBA00022909"/>
    </source>
</evidence>
<dbReference type="GO" id="GO:0016301">
    <property type="term" value="F:kinase activity"/>
    <property type="evidence" value="ECO:0007669"/>
    <property type="project" value="UniProtKB-KW"/>
</dbReference>
<comment type="catalytic activity">
    <reaction evidence="1">
        <text>6-hydroxymethyl-7,8-dihydropterin + ATP = (7,8-dihydropterin-6-yl)methyl diphosphate + AMP + H(+)</text>
        <dbReference type="Rhea" id="RHEA:11412"/>
        <dbReference type="ChEBI" id="CHEBI:15378"/>
        <dbReference type="ChEBI" id="CHEBI:30616"/>
        <dbReference type="ChEBI" id="CHEBI:44841"/>
        <dbReference type="ChEBI" id="CHEBI:72950"/>
        <dbReference type="ChEBI" id="CHEBI:456215"/>
        <dbReference type="EC" id="2.7.6.3"/>
    </reaction>
</comment>
<evidence type="ECO:0000313" key="11">
    <source>
        <dbReference type="Proteomes" id="UP000298017"/>
    </source>
</evidence>
<dbReference type="NCBIfam" id="TIGR01498">
    <property type="entry name" value="folK"/>
    <property type="match status" value="1"/>
</dbReference>
<feature type="domain" description="7,8-dihydro-6-hydroxymethylpterin-pyrophosphokinase" evidence="9">
    <location>
        <begin position="90"/>
        <end position="101"/>
    </location>
</feature>
<gene>
    <name evidence="10" type="primary">folK</name>
    <name evidence="10" type="ORF">E4P33_11380</name>
</gene>
<evidence type="ECO:0000313" key="10">
    <source>
        <dbReference type="EMBL" id="TFH98888.1"/>
    </source>
</evidence>
<dbReference type="InterPro" id="IPR035907">
    <property type="entry name" value="Hppk_sf"/>
</dbReference>
<evidence type="ECO:0000259" key="9">
    <source>
        <dbReference type="PROSITE" id="PS00794"/>
    </source>
</evidence>
<dbReference type="GO" id="GO:0003848">
    <property type="term" value="F:2-amino-4-hydroxy-6-hydroxymethyldihydropteridine diphosphokinase activity"/>
    <property type="evidence" value="ECO:0007669"/>
    <property type="project" value="UniProtKB-EC"/>
</dbReference>
<keyword evidence="8" id="KW-0289">Folate biosynthesis</keyword>
<dbReference type="Pfam" id="PF01288">
    <property type="entry name" value="HPPK"/>
    <property type="match status" value="1"/>
</dbReference>
<keyword evidence="4 10" id="KW-0808">Transferase</keyword>
<dbReference type="PROSITE" id="PS00794">
    <property type="entry name" value="HPPK"/>
    <property type="match status" value="1"/>
</dbReference>
<evidence type="ECO:0000256" key="6">
    <source>
        <dbReference type="ARBA" id="ARBA00022777"/>
    </source>
</evidence>
<dbReference type="GO" id="GO:0005524">
    <property type="term" value="F:ATP binding"/>
    <property type="evidence" value="ECO:0007669"/>
    <property type="project" value="UniProtKB-KW"/>
</dbReference>
<keyword evidence="5" id="KW-0547">Nucleotide-binding</keyword>
<comment type="caution">
    <text evidence="10">The sequence shown here is derived from an EMBL/GenBank/DDBJ whole genome shotgun (WGS) entry which is preliminary data.</text>
</comment>
<keyword evidence="11" id="KW-1185">Reference proteome</keyword>
<dbReference type="InterPro" id="IPR000550">
    <property type="entry name" value="Hppk"/>
</dbReference>
<dbReference type="RefSeq" id="WP_019310547.1">
    <property type="nucleotide sequence ID" value="NZ_CABMOG010000008.1"/>
</dbReference>
<evidence type="ECO:0000256" key="1">
    <source>
        <dbReference type="ARBA" id="ARBA00000198"/>
    </source>
</evidence>
<dbReference type="PANTHER" id="PTHR43071:SF1">
    <property type="entry name" value="2-AMINO-4-HYDROXY-6-HYDROXYMETHYLDIHYDROPTERIDINE PYROPHOSPHOKINASE"/>
    <property type="match status" value="1"/>
</dbReference>
<evidence type="ECO:0000256" key="4">
    <source>
        <dbReference type="ARBA" id="ARBA00022679"/>
    </source>
</evidence>
<dbReference type="SUPFAM" id="SSF55083">
    <property type="entry name" value="6-hydroxymethyl-7,8-dihydropterin pyrophosphokinase, HPPK"/>
    <property type="match status" value="1"/>
</dbReference>
<evidence type="ECO:0000256" key="7">
    <source>
        <dbReference type="ARBA" id="ARBA00022840"/>
    </source>
</evidence>
<sequence length="173" mass="18729">MPLRCVVALGANLGDRITALREAVRELAATPGIALLATSPVVRTRSVGGPEGSPDYLNAVVELSSDLTPFELLEVCQGIEHRHGRTREVRWGPRTLDLDVICVAGVRSTDPRLELPHPRAAQRAFVLRPWALMDPAAELDGVPVARLADAAPDREDLVVTEHTLRPEEPPCAT</sequence>
<protein>
    <recommendedName>
        <fullName evidence="3">2-amino-4-hydroxy-6-hydroxymethyldihydropteridine diphosphokinase</fullName>
        <ecNumber evidence="3">2.7.6.3</ecNumber>
    </recommendedName>
</protein>
<reference evidence="10 11" key="1">
    <citation type="submission" date="2019-03" db="EMBL/GenBank/DDBJ databases">
        <title>Genome Sequencing and Assembly of Various Microbes Isolated from Alder Root Nodule.</title>
        <authorList>
            <person name="Swanson E."/>
            <person name="Sevigny J.L."/>
            <person name="Pesce C."/>
            <person name="Davis I."/>
            <person name="Kleiner V."/>
            <person name="Tisa L."/>
        </authorList>
    </citation>
    <scope>NUCLEOTIDE SEQUENCE [LARGE SCALE GENOMIC DNA]</scope>
    <source>
        <strain evidence="10 11">4R-31</strain>
    </source>
</reference>
<keyword evidence="7" id="KW-0067">ATP-binding</keyword>
<dbReference type="GeneID" id="93231687"/>
<dbReference type="Proteomes" id="UP000298017">
    <property type="component" value="Unassembled WGS sequence"/>
</dbReference>
<keyword evidence="6" id="KW-0418">Kinase</keyword>
<dbReference type="CDD" id="cd00483">
    <property type="entry name" value="HPPK"/>
    <property type="match status" value="1"/>
</dbReference>
<evidence type="ECO:0000256" key="3">
    <source>
        <dbReference type="ARBA" id="ARBA00013253"/>
    </source>
</evidence>
<dbReference type="GO" id="GO:0046656">
    <property type="term" value="P:folic acid biosynthetic process"/>
    <property type="evidence" value="ECO:0007669"/>
    <property type="project" value="UniProtKB-KW"/>
</dbReference>
<dbReference type="EMBL" id="SPNK01000018">
    <property type="protein sequence ID" value="TFH98888.1"/>
    <property type="molecule type" value="Genomic_DNA"/>
</dbReference>
<accession>A0AAX2S9K0</accession>